<gene>
    <name evidence="1" type="ORF">K6L26_23950</name>
</gene>
<dbReference type="Proteomes" id="UP000825598">
    <property type="component" value="Chromosome"/>
</dbReference>
<proteinExistence type="predicted"/>
<dbReference type="EMBL" id="CP081673">
    <property type="protein sequence ID" value="QZH69359.1"/>
    <property type="molecule type" value="Genomic_DNA"/>
</dbReference>
<sequence length="62" mass="7049">MEPVDALGRPMGVDEYSEDLPGPGLPAWAERYLAQERMWHRLLRGAGAITGDEARDQLRQWL</sequence>
<name>A0ACD1FQN0_MYCFR</name>
<evidence type="ECO:0000313" key="2">
    <source>
        <dbReference type="Proteomes" id="UP000825598"/>
    </source>
</evidence>
<protein>
    <submittedName>
        <fullName evidence="1">Uncharacterized protein</fullName>
    </submittedName>
</protein>
<keyword evidence="2" id="KW-1185">Reference proteome</keyword>
<evidence type="ECO:0000313" key="1">
    <source>
        <dbReference type="EMBL" id="QZH69359.1"/>
    </source>
</evidence>
<organism evidence="1 2">
    <name type="scientific">Mycolicibacterium farcinogenes</name>
    <name type="common">Mycobacterium farcinogenes</name>
    <dbReference type="NCBI Taxonomy" id="1802"/>
    <lineage>
        <taxon>Bacteria</taxon>
        <taxon>Bacillati</taxon>
        <taxon>Actinomycetota</taxon>
        <taxon>Actinomycetes</taxon>
        <taxon>Mycobacteriales</taxon>
        <taxon>Mycobacteriaceae</taxon>
        <taxon>Mycolicibacterium</taxon>
    </lineage>
</organism>
<reference evidence="1" key="1">
    <citation type="submission" date="2021-07" db="EMBL/GenBank/DDBJ databases">
        <title>Complete Genome Sequences of Mycobacterium farcinogenes Isolated from Clinical Specimens from Patients in Thailand.</title>
        <authorList>
            <person name="Sodsai P."/>
        </authorList>
    </citation>
    <scope>NUCLEOTIDE SEQUENCE</scope>
    <source>
        <strain evidence="1">BKK/CU-MFGFA-001</strain>
    </source>
</reference>
<accession>A0ACD1FQN0</accession>